<dbReference type="InterPro" id="IPR001544">
    <property type="entry name" value="Aminotrans_IV"/>
</dbReference>
<dbReference type="GO" id="GO:0003824">
    <property type="term" value="F:catalytic activity"/>
    <property type="evidence" value="ECO:0007669"/>
    <property type="project" value="InterPro"/>
</dbReference>
<keyword evidence="2" id="KW-1185">Reference proteome</keyword>
<dbReference type="eggNOG" id="ENOG502QQMK">
    <property type="taxonomic scope" value="Eukaryota"/>
</dbReference>
<dbReference type="OrthoDB" id="5288718at2759"/>
<dbReference type="EMBL" id="KI912113">
    <property type="protein sequence ID" value="ETS80659.1"/>
    <property type="molecule type" value="Genomic_DNA"/>
</dbReference>
<dbReference type="InParanoid" id="W3X3S6"/>
<dbReference type="KEGG" id="pfy:PFICI_08188"/>
<accession>W3X3S6</accession>
<reference evidence="2" key="1">
    <citation type="journal article" date="2015" name="BMC Genomics">
        <title>Genomic and transcriptomic analysis of the endophytic fungus Pestalotiopsis fici reveals its lifestyle and high potential for synthesis of natural products.</title>
        <authorList>
            <person name="Wang X."/>
            <person name="Zhang X."/>
            <person name="Liu L."/>
            <person name="Xiang M."/>
            <person name="Wang W."/>
            <person name="Sun X."/>
            <person name="Che Y."/>
            <person name="Guo L."/>
            <person name="Liu G."/>
            <person name="Guo L."/>
            <person name="Wang C."/>
            <person name="Yin W.B."/>
            <person name="Stadler M."/>
            <person name="Zhang X."/>
            <person name="Liu X."/>
        </authorList>
    </citation>
    <scope>NUCLEOTIDE SEQUENCE [LARGE SCALE GENOMIC DNA]</scope>
    <source>
        <strain evidence="2">W106-1 / CGMCC3.15140</strain>
    </source>
</reference>
<dbReference type="FunCoup" id="W3X3S6">
    <property type="interactions" value="130"/>
</dbReference>
<gene>
    <name evidence="1" type="ORF">PFICI_08188</name>
</gene>
<dbReference type="RefSeq" id="XP_007834960.1">
    <property type="nucleotide sequence ID" value="XM_007836769.1"/>
</dbReference>
<dbReference type="Pfam" id="PF01063">
    <property type="entry name" value="Aminotran_4"/>
    <property type="match status" value="1"/>
</dbReference>
<evidence type="ECO:0000313" key="1">
    <source>
        <dbReference type="EMBL" id="ETS80659.1"/>
    </source>
</evidence>
<protein>
    <recommendedName>
        <fullName evidence="3">Aminodeoxychorismate lyase</fullName>
    </recommendedName>
</protein>
<dbReference type="AlphaFoldDB" id="W3X3S6"/>
<evidence type="ECO:0000313" key="2">
    <source>
        <dbReference type="Proteomes" id="UP000030651"/>
    </source>
</evidence>
<dbReference type="STRING" id="1229662.W3X3S6"/>
<name>W3X3S6_PESFW</name>
<organism evidence="1 2">
    <name type="scientific">Pestalotiopsis fici (strain W106-1 / CGMCC3.15140)</name>
    <dbReference type="NCBI Taxonomy" id="1229662"/>
    <lineage>
        <taxon>Eukaryota</taxon>
        <taxon>Fungi</taxon>
        <taxon>Dikarya</taxon>
        <taxon>Ascomycota</taxon>
        <taxon>Pezizomycotina</taxon>
        <taxon>Sordariomycetes</taxon>
        <taxon>Xylariomycetidae</taxon>
        <taxon>Amphisphaeriales</taxon>
        <taxon>Sporocadaceae</taxon>
        <taxon>Pestalotiopsis</taxon>
    </lineage>
</organism>
<dbReference type="SUPFAM" id="SSF56752">
    <property type="entry name" value="D-aminoacid aminotransferase-like PLP-dependent enzymes"/>
    <property type="match status" value="1"/>
</dbReference>
<dbReference type="Gene3D" id="3.20.10.10">
    <property type="entry name" value="D-amino Acid Aminotransferase, subunit A, domain 2"/>
    <property type="match status" value="1"/>
</dbReference>
<dbReference type="GeneID" id="19273201"/>
<dbReference type="InterPro" id="IPR043132">
    <property type="entry name" value="BCAT-like_C"/>
</dbReference>
<sequence length="281" mass="31308">MGSQLDDVTLKIINSPKFEIITTFLYSTGLRESSSITEGNQTPLNNCYLLDYGLHRLRAAAVDFSFAQALSSLDCPGLLEALASDIEKRYLEEHPQDGRRADKNFIVRLAYGKNGEVHIMTGPRPRIPFIQYYPTTLPDPNATNIGVPVVDLFVDPGRIEPTLFTKHKTTFRDDYSDARARVGLTPTTPFLEGEVLLVNQRDEVLGGGFTTVYFWRNGSYVTPASSSGAKIGVSRRWALENIDVQESVVLIRDVLEGEHVWLSSAVSGFCRGKIRFINEAM</sequence>
<dbReference type="InterPro" id="IPR036038">
    <property type="entry name" value="Aminotransferase-like"/>
</dbReference>
<dbReference type="OMA" id="FTTVYFW"/>
<proteinExistence type="predicted"/>
<evidence type="ECO:0008006" key="3">
    <source>
        <dbReference type="Google" id="ProtNLM"/>
    </source>
</evidence>
<dbReference type="HOGENOM" id="CLU_020844_6_0_1"/>
<dbReference type="Proteomes" id="UP000030651">
    <property type="component" value="Unassembled WGS sequence"/>
</dbReference>